<evidence type="ECO:0000256" key="1">
    <source>
        <dbReference type="SAM" id="MobiDB-lite"/>
    </source>
</evidence>
<organism evidence="3 4">
    <name type="scientific">Hypholoma sublateritium (strain FD-334 SS-4)</name>
    <dbReference type="NCBI Taxonomy" id="945553"/>
    <lineage>
        <taxon>Eukaryota</taxon>
        <taxon>Fungi</taxon>
        <taxon>Dikarya</taxon>
        <taxon>Basidiomycota</taxon>
        <taxon>Agaricomycotina</taxon>
        <taxon>Agaricomycetes</taxon>
        <taxon>Agaricomycetidae</taxon>
        <taxon>Agaricales</taxon>
        <taxon>Agaricineae</taxon>
        <taxon>Strophariaceae</taxon>
        <taxon>Hypholoma</taxon>
    </lineage>
</organism>
<dbReference type="InterPro" id="IPR057678">
    <property type="entry name" value="DUF7918"/>
</dbReference>
<evidence type="ECO:0000259" key="2">
    <source>
        <dbReference type="Pfam" id="PF25534"/>
    </source>
</evidence>
<dbReference type="STRING" id="945553.A0A0D2KJ92"/>
<name>A0A0D2KJ92_HYPSF</name>
<dbReference type="EMBL" id="KN817668">
    <property type="protein sequence ID" value="KJA14697.1"/>
    <property type="molecule type" value="Genomic_DNA"/>
</dbReference>
<accession>A0A0D2KJ92</accession>
<sequence>MAKHNVENPHLTCNIFEAWVSVGDKALTQYAPKRRELDDDFEASCWIASDSDQPFSIFYQKKAIDNIDYQIDINLDGINVLCRLKTHKSRSRNAVMCISTVRTSSEEVRNFTFGSIDTTDEDASIAHNGHDVGEIVVSVKKVKIDRETKQRNTKSYDWRSIKVDERSSKGLTHQIRLGNTIASKAGEASSSYIATPYGGGETLRFRYRPLAFLQANGISPRPSLPAAAEPEYIEIPDSPEPPSELADDEGSQTADMDAREKALLAELERLQKERAVLAELEQIRLAKRAAALAKDKRPNKRAKTEVKSEVKAEL</sequence>
<feature type="compositionally biased region" description="Basic and acidic residues" evidence="1">
    <location>
        <begin position="302"/>
        <end position="314"/>
    </location>
</feature>
<keyword evidence="4" id="KW-1185">Reference proteome</keyword>
<dbReference type="OrthoDB" id="3364132at2759"/>
<dbReference type="Pfam" id="PF25534">
    <property type="entry name" value="DUF7918"/>
    <property type="match status" value="1"/>
</dbReference>
<gene>
    <name evidence="3" type="ORF">HYPSUDRAFT_48915</name>
</gene>
<reference evidence="4" key="1">
    <citation type="submission" date="2014-04" db="EMBL/GenBank/DDBJ databases">
        <title>Evolutionary Origins and Diversification of the Mycorrhizal Mutualists.</title>
        <authorList>
            <consortium name="DOE Joint Genome Institute"/>
            <consortium name="Mycorrhizal Genomics Consortium"/>
            <person name="Kohler A."/>
            <person name="Kuo A."/>
            <person name="Nagy L.G."/>
            <person name="Floudas D."/>
            <person name="Copeland A."/>
            <person name="Barry K.W."/>
            <person name="Cichocki N."/>
            <person name="Veneault-Fourrey C."/>
            <person name="LaButti K."/>
            <person name="Lindquist E.A."/>
            <person name="Lipzen A."/>
            <person name="Lundell T."/>
            <person name="Morin E."/>
            <person name="Murat C."/>
            <person name="Riley R."/>
            <person name="Ohm R."/>
            <person name="Sun H."/>
            <person name="Tunlid A."/>
            <person name="Henrissat B."/>
            <person name="Grigoriev I.V."/>
            <person name="Hibbett D.S."/>
            <person name="Martin F."/>
        </authorList>
    </citation>
    <scope>NUCLEOTIDE SEQUENCE [LARGE SCALE GENOMIC DNA]</scope>
    <source>
        <strain evidence="4">FD-334 SS-4</strain>
    </source>
</reference>
<dbReference type="PANTHER" id="PTHR36223:SF1">
    <property type="entry name" value="TRANSCRIPTION ELONGATION FACTOR EAF N-TERMINAL DOMAIN-CONTAINING PROTEIN"/>
    <property type="match status" value="1"/>
</dbReference>
<feature type="region of interest" description="Disordered" evidence="1">
    <location>
        <begin position="233"/>
        <end position="259"/>
    </location>
</feature>
<feature type="domain" description="DUF7918" evidence="2">
    <location>
        <begin position="19"/>
        <end position="221"/>
    </location>
</feature>
<protein>
    <recommendedName>
        <fullName evidence="2">DUF7918 domain-containing protein</fullName>
    </recommendedName>
</protein>
<evidence type="ECO:0000313" key="3">
    <source>
        <dbReference type="EMBL" id="KJA14697.1"/>
    </source>
</evidence>
<dbReference type="AlphaFoldDB" id="A0A0D2KJ92"/>
<dbReference type="Proteomes" id="UP000054270">
    <property type="component" value="Unassembled WGS sequence"/>
</dbReference>
<proteinExistence type="predicted"/>
<feature type="region of interest" description="Disordered" evidence="1">
    <location>
        <begin position="291"/>
        <end position="314"/>
    </location>
</feature>
<evidence type="ECO:0000313" key="4">
    <source>
        <dbReference type="Proteomes" id="UP000054270"/>
    </source>
</evidence>
<dbReference type="PANTHER" id="PTHR36223">
    <property type="entry name" value="BETA-LACTAMASE-TYPE TRANSPEPTIDASE FOLD DOMAIN CONTAINING PROTEIN"/>
    <property type="match status" value="1"/>
</dbReference>